<evidence type="ECO:0000256" key="4">
    <source>
        <dbReference type="SAM" id="Phobius"/>
    </source>
</evidence>
<dbReference type="Proteomes" id="UP001333710">
    <property type="component" value="Chromosome"/>
</dbReference>
<feature type="transmembrane region" description="Helical" evidence="4">
    <location>
        <begin position="216"/>
        <end position="237"/>
    </location>
</feature>
<dbReference type="Gene3D" id="1.10.10.60">
    <property type="entry name" value="Homeodomain-like"/>
    <property type="match status" value="2"/>
</dbReference>
<dbReference type="PROSITE" id="PS00041">
    <property type="entry name" value="HTH_ARAC_FAMILY_1"/>
    <property type="match status" value="1"/>
</dbReference>
<feature type="transmembrane region" description="Helical" evidence="4">
    <location>
        <begin position="65"/>
        <end position="85"/>
    </location>
</feature>
<keyword evidence="2" id="KW-0238">DNA-binding</keyword>
<feature type="transmembrane region" description="Helical" evidence="4">
    <location>
        <begin position="183"/>
        <end position="204"/>
    </location>
</feature>
<dbReference type="SUPFAM" id="SSF46689">
    <property type="entry name" value="Homeodomain-like"/>
    <property type="match status" value="1"/>
</dbReference>
<organism evidence="6 7">
    <name type="scientific">Planctobacterium marinum</name>
    <dbReference type="NCBI Taxonomy" id="1631968"/>
    <lineage>
        <taxon>Bacteria</taxon>
        <taxon>Pseudomonadati</taxon>
        <taxon>Pseudomonadota</taxon>
        <taxon>Gammaproteobacteria</taxon>
        <taxon>Alteromonadales</taxon>
        <taxon>Alteromonadaceae</taxon>
        <taxon>Planctobacterium</taxon>
    </lineage>
</organism>
<dbReference type="InterPro" id="IPR009057">
    <property type="entry name" value="Homeodomain-like_sf"/>
</dbReference>
<keyword evidence="4" id="KW-1133">Transmembrane helix</keyword>
<keyword evidence="4" id="KW-0472">Membrane</keyword>
<protein>
    <recommendedName>
        <fullName evidence="5">HTH araC/xylS-type domain-containing protein</fullName>
    </recommendedName>
</protein>
<dbReference type="AlphaFoldDB" id="A0AA48HLU0"/>
<reference evidence="6" key="1">
    <citation type="submission" date="2023-01" db="EMBL/GenBank/DDBJ databases">
        <title>Complete genome sequence of Planctobacterium marinum strain Dej080120_11.</title>
        <authorList>
            <person name="Ueki S."/>
            <person name="Maruyama F."/>
        </authorList>
    </citation>
    <scope>NUCLEOTIDE SEQUENCE</scope>
    <source>
        <strain evidence="6">Dej080120_11</strain>
    </source>
</reference>
<dbReference type="Pfam" id="PF12833">
    <property type="entry name" value="HTH_18"/>
    <property type="match status" value="1"/>
</dbReference>
<feature type="transmembrane region" description="Helical" evidence="4">
    <location>
        <begin position="37"/>
        <end position="59"/>
    </location>
</feature>
<dbReference type="PANTHER" id="PTHR43280">
    <property type="entry name" value="ARAC-FAMILY TRANSCRIPTIONAL REGULATOR"/>
    <property type="match status" value="1"/>
</dbReference>
<keyword evidence="4" id="KW-0812">Transmembrane</keyword>
<evidence type="ECO:0000259" key="5">
    <source>
        <dbReference type="PROSITE" id="PS01124"/>
    </source>
</evidence>
<dbReference type="PANTHER" id="PTHR43280:SF29">
    <property type="entry name" value="ARAC-FAMILY TRANSCRIPTIONAL REGULATOR"/>
    <property type="match status" value="1"/>
</dbReference>
<dbReference type="RefSeq" id="WP_338290695.1">
    <property type="nucleotide sequence ID" value="NZ_AP027272.1"/>
</dbReference>
<proteinExistence type="predicted"/>
<dbReference type="InterPro" id="IPR018062">
    <property type="entry name" value="HTH_AraC-typ_CS"/>
</dbReference>
<name>A0AA48HLU0_9ALTE</name>
<feature type="transmembrane region" description="Helical" evidence="4">
    <location>
        <begin position="145"/>
        <end position="163"/>
    </location>
</feature>
<dbReference type="GO" id="GO:0003700">
    <property type="term" value="F:DNA-binding transcription factor activity"/>
    <property type="evidence" value="ECO:0007669"/>
    <property type="project" value="InterPro"/>
</dbReference>
<dbReference type="GO" id="GO:0043565">
    <property type="term" value="F:sequence-specific DNA binding"/>
    <property type="evidence" value="ECO:0007669"/>
    <property type="project" value="InterPro"/>
</dbReference>
<feature type="transmembrane region" description="Helical" evidence="4">
    <location>
        <begin position="97"/>
        <end position="118"/>
    </location>
</feature>
<dbReference type="EMBL" id="AP027272">
    <property type="protein sequence ID" value="BDX04842.1"/>
    <property type="molecule type" value="Genomic_DNA"/>
</dbReference>
<keyword evidence="7" id="KW-1185">Reference proteome</keyword>
<feature type="domain" description="HTH araC/xylS-type" evidence="5">
    <location>
        <begin position="265"/>
        <end position="372"/>
    </location>
</feature>
<sequence>MSFSFFDVLLMIGIVQGLVAIPLLLRSKQQRLSKVFLALAILSFCLLFLKVLIIFSSAFDGPQFRYFPIAFEMATAPAFYFYFLALTEKQFRWKNTYAWHFLPVLLAQSYAFLVYFSMQELQDNTQSYQMLDTLHYSTVKEMENWLIVVSISSYLLVGAKKYLRFQQRVRDNTADTAYPTLSWLKSIISTCGLLLLFLVVNMLVDRIWLLADETLIHWQVYYVYVAGVTYYLGLMAFRQQAPDLNQIYPVTPDSDQMDVVCDDTRELANRIETLLKEQALFLDPNLNVSQLARELRMSSATISQVINRHFGMSFRAYINEFRIDAIKAKLLDENNKASVLSLALESGFNSEASFYRVFKAATGQTPTGYIEANKSPE</sequence>
<dbReference type="PROSITE" id="PS01124">
    <property type="entry name" value="HTH_ARAC_FAMILY_2"/>
    <property type="match status" value="1"/>
</dbReference>
<gene>
    <name evidence="6" type="ORF">MACH26_03630</name>
</gene>
<dbReference type="InterPro" id="IPR018060">
    <property type="entry name" value="HTH_AraC"/>
</dbReference>
<evidence type="ECO:0000256" key="1">
    <source>
        <dbReference type="ARBA" id="ARBA00023015"/>
    </source>
</evidence>
<keyword evidence="1" id="KW-0805">Transcription regulation</keyword>
<dbReference type="SMART" id="SM00342">
    <property type="entry name" value="HTH_ARAC"/>
    <property type="match status" value="1"/>
</dbReference>
<feature type="transmembrane region" description="Helical" evidence="4">
    <location>
        <begin position="6"/>
        <end position="25"/>
    </location>
</feature>
<dbReference type="KEGG" id="pmaw:MACH26_03630"/>
<evidence type="ECO:0000313" key="7">
    <source>
        <dbReference type="Proteomes" id="UP001333710"/>
    </source>
</evidence>
<evidence type="ECO:0000313" key="6">
    <source>
        <dbReference type="EMBL" id="BDX04842.1"/>
    </source>
</evidence>
<accession>A0AA48HLU0</accession>
<keyword evidence="3" id="KW-0804">Transcription</keyword>
<evidence type="ECO:0000256" key="2">
    <source>
        <dbReference type="ARBA" id="ARBA00023125"/>
    </source>
</evidence>
<evidence type="ECO:0000256" key="3">
    <source>
        <dbReference type="ARBA" id="ARBA00023163"/>
    </source>
</evidence>